<keyword evidence="9 10" id="KW-0472">Membrane</keyword>
<evidence type="ECO:0000256" key="1">
    <source>
        <dbReference type="ARBA" id="ARBA00004236"/>
    </source>
</evidence>
<dbReference type="InterPro" id="IPR047272">
    <property type="entry name" value="S49_SppA_C"/>
</dbReference>
<evidence type="ECO:0000256" key="4">
    <source>
        <dbReference type="ARBA" id="ARBA00022670"/>
    </source>
</evidence>
<keyword evidence="5 10" id="KW-0812">Transmembrane</keyword>
<keyword evidence="14" id="KW-1185">Reference proteome</keyword>
<keyword evidence="7" id="KW-0720">Serine protease</keyword>
<feature type="domain" description="Peptidase S49 N-terminal proteobacteria" evidence="12">
    <location>
        <begin position="4"/>
        <end position="149"/>
    </location>
</feature>
<dbReference type="AlphaFoldDB" id="Q0ABV0"/>
<dbReference type="eggNOG" id="COG0616">
    <property type="taxonomic scope" value="Bacteria"/>
</dbReference>
<dbReference type="GO" id="GO:0005886">
    <property type="term" value="C:plasma membrane"/>
    <property type="evidence" value="ECO:0007669"/>
    <property type="project" value="UniProtKB-SubCell"/>
</dbReference>
<proteinExistence type="inferred from homology"/>
<keyword evidence="3" id="KW-1003">Cell membrane</keyword>
<dbReference type="RefSeq" id="WP_011628083.1">
    <property type="nucleotide sequence ID" value="NC_008340.1"/>
</dbReference>
<dbReference type="GO" id="GO:0004252">
    <property type="term" value="F:serine-type endopeptidase activity"/>
    <property type="evidence" value="ECO:0007669"/>
    <property type="project" value="InterPro"/>
</dbReference>
<dbReference type="HOGENOM" id="CLU_070316_0_0_6"/>
<dbReference type="GO" id="GO:0006508">
    <property type="term" value="P:proteolysis"/>
    <property type="evidence" value="ECO:0007669"/>
    <property type="project" value="UniProtKB-KW"/>
</dbReference>
<feature type="domain" description="Peptidase S49" evidence="11">
    <location>
        <begin position="152"/>
        <end position="296"/>
    </location>
</feature>
<dbReference type="OrthoDB" id="5614232at2"/>
<organism evidence="13 14">
    <name type="scientific">Alkalilimnicola ehrlichii (strain ATCC BAA-1101 / DSM 17681 / MLHE-1)</name>
    <dbReference type="NCBI Taxonomy" id="187272"/>
    <lineage>
        <taxon>Bacteria</taxon>
        <taxon>Pseudomonadati</taxon>
        <taxon>Pseudomonadota</taxon>
        <taxon>Gammaproteobacteria</taxon>
        <taxon>Chromatiales</taxon>
        <taxon>Ectothiorhodospiraceae</taxon>
        <taxon>Alkalilimnicola</taxon>
    </lineage>
</organism>
<evidence type="ECO:0000256" key="9">
    <source>
        <dbReference type="ARBA" id="ARBA00023136"/>
    </source>
</evidence>
<dbReference type="EMBL" id="CP000453">
    <property type="protein sequence ID" value="ABI55687.1"/>
    <property type="molecule type" value="Genomic_DNA"/>
</dbReference>
<dbReference type="KEGG" id="aeh:Mlg_0332"/>
<protein>
    <submittedName>
        <fullName evidence="13">Inner membrane peptidase</fullName>
    </submittedName>
</protein>
<dbReference type="PANTHER" id="PTHR42987:SF4">
    <property type="entry name" value="PROTEASE SOHB-RELATED"/>
    <property type="match status" value="1"/>
</dbReference>
<name>Q0ABV0_ALKEH</name>
<comment type="similarity">
    <text evidence="2">Belongs to the peptidase S49 family.</text>
</comment>
<dbReference type="CDD" id="cd07023">
    <property type="entry name" value="S49_Sppa_N_C"/>
    <property type="match status" value="1"/>
</dbReference>
<dbReference type="SUPFAM" id="SSF52096">
    <property type="entry name" value="ClpP/crotonase"/>
    <property type="match status" value="1"/>
</dbReference>
<dbReference type="InterPro" id="IPR002142">
    <property type="entry name" value="Peptidase_S49"/>
</dbReference>
<evidence type="ECO:0000256" key="10">
    <source>
        <dbReference type="SAM" id="Phobius"/>
    </source>
</evidence>
<dbReference type="Pfam" id="PF01343">
    <property type="entry name" value="Peptidase_S49"/>
    <property type="match status" value="1"/>
</dbReference>
<keyword evidence="6" id="KW-0378">Hydrolase</keyword>
<dbReference type="Proteomes" id="UP000001962">
    <property type="component" value="Chromosome"/>
</dbReference>
<reference evidence="14" key="1">
    <citation type="submission" date="2006-08" db="EMBL/GenBank/DDBJ databases">
        <title>Complete sequence of Alkalilimnicola ehrilichei MLHE-1.</title>
        <authorList>
            <person name="Copeland A."/>
            <person name="Lucas S."/>
            <person name="Lapidus A."/>
            <person name="Barry K."/>
            <person name="Detter J.C."/>
            <person name="Glavina del Rio T."/>
            <person name="Hammon N."/>
            <person name="Israni S."/>
            <person name="Dalin E."/>
            <person name="Tice H."/>
            <person name="Pitluck S."/>
            <person name="Sims D."/>
            <person name="Brettin T."/>
            <person name="Bruce D."/>
            <person name="Han C."/>
            <person name="Tapia R."/>
            <person name="Gilna P."/>
            <person name="Schmutz J."/>
            <person name="Larimer F."/>
            <person name="Land M."/>
            <person name="Hauser L."/>
            <person name="Kyrpides N."/>
            <person name="Mikhailova N."/>
            <person name="Oremland R.S."/>
            <person name="Hoeft S.E."/>
            <person name="Switzer-Blum J."/>
            <person name="Kulp T."/>
            <person name="King G."/>
            <person name="Tabita R."/>
            <person name="Witte B."/>
            <person name="Santini J.M."/>
            <person name="Basu P."/>
            <person name="Hollibaugh J.T."/>
            <person name="Xie G."/>
            <person name="Stolz J.F."/>
            <person name="Richardson P."/>
        </authorList>
    </citation>
    <scope>NUCLEOTIDE SEQUENCE [LARGE SCALE GENOMIC DNA]</scope>
    <source>
        <strain evidence="14">ATCC BAA-1101 / DSM 17681 / MLHE-1</strain>
    </source>
</reference>
<evidence type="ECO:0000256" key="8">
    <source>
        <dbReference type="ARBA" id="ARBA00022989"/>
    </source>
</evidence>
<dbReference type="Pfam" id="PF08496">
    <property type="entry name" value="Peptidase_S49_N"/>
    <property type="match status" value="1"/>
</dbReference>
<feature type="transmembrane region" description="Helical" evidence="10">
    <location>
        <begin position="7"/>
        <end position="29"/>
    </location>
</feature>
<sequence>MAGLEEYLLFLAKGLTVVALVVAAVGMILNSLRWERPPGIDGGQLTARPLNRHYHQLDQSVLAATEGQRAARRYARKAARARRRRDDPERPRVYVLDFVGDMRASRAQTLREEVTAILSMARAERDAVLLRLDSQGGTVPGYGLAASQLARLREAGIPLTVSIDRVAASGGYLMACVADRIVAAPFAVVGSIGVIGALPNFNRFLRRHDIDFEQHTAGEWKRTLSLFGENTDEAREKFRQDLESVHRHFKGFIQRYRPALDLDQVATGEYWLAEEALGLGLVDELGTSDDWLLRRRDDHRLVQLRYRHREPFGQRWLKAAQGALGSRLQRLR</sequence>
<evidence type="ECO:0000259" key="11">
    <source>
        <dbReference type="Pfam" id="PF01343"/>
    </source>
</evidence>
<evidence type="ECO:0000256" key="2">
    <source>
        <dbReference type="ARBA" id="ARBA00008683"/>
    </source>
</evidence>
<keyword evidence="4" id="KW-0645">Protease</keyword>
<dbReference type="NCBIfam" id="NF008745">
    <property type="entry name" value="PRK11778.1"/>
    <property type="match status" value="1"/>
</dbReference>
<evidence type="ECO:0000256" key="7">
    <source>
        <dbReference type="ARBA" id="ARBA00022825"/>
    </source>
</evidence>
<keyword evidence="8 10" id="KW-1133">Transmembrane helix</keyword>
<accession>Q0ABV0</accession>
<dbReference type="Gene3D" id="6.20.330.10">
    <property type="match status" value="1"/>
</dbReference>
<dbReference type="Gene3D" id="3.90.226.10">
    <property type="entry name" value="2-enoyl-CoA Hydratase, Chain A, domain 1"/>
    <property type="match status" value="1"/>
</dbReference>
<evidence type="ECO:0000256" key="6">
    <source>
        <dbReference type="ARBA" id="ARBA00022801"/>
    </source>
</evidence>
<evidence type="ECO:0000256" key="5">
    <source>
        <dbReference type="ARBA" id="ARBA00022692"/>
    </source>
</evidence>
<gene>
    <name evidence="13" type="ordered locus">Mlg_0332</name>
</gene>
<dbReference type="InterPro" id="IPR029045">
    <property type="entry name" value="ClpP/crotonase-like_dom_sf"/>
</dbReference>
<evidence type="ECO:0000256" key="3">
    <source>
        <dbReference type="ARBA" id="ARBA00022475"/>
    </source>
</evidence>
<evidence type="ECO:0000259" key="12">
    <source>
        <dbReference type="Pfam" id="PF08496"/>
    </source>
</evidence>
<evidence type="ECO:0000313" key="14">
    <source>
        <dbReference type="Proteomes" id="UP000001962"/>
    </source>
</evidence>
<dbReference type="InterPro" id="IPR013703">
    <property type="entry name" value="Peptidase_S49_N_proteobac"/>
</dbReference>
<dbReference type="PANTHER" id="PTHR42987">
    <property type="entry name" value="PEPTIDASE S49"/>
    <property type="match status" value="1"/>
</dbReference>
<evidence type="ECO:0000313" key="13">
    <source>
        <dbReference type="EMBL" id="ABI55687.1"/>
    </source>
</evidence>
<comment type="subcellular location">
    <subcellularLocation>
        <location evidence="1">Cell membrane</location>
    </subcellularLocation>
</comment>